<dbReference type="EMBL" id="CAEQ01000837">
    <property type="protein sequence ID" value="CCD12695.1"/>
    <property type="molecule type" value="Genomic_DNA"/>
</dbReference>
<accession>F9W690</accession>
<comment type="caution">
    <text evidence="1">The sequence shown here is derived from an EMBL/GenBank/DDBJ whole genome shotgun (WGS) entry which is preliminary data.</text>
</comment>
<sequence length="118" mass="13284">MAHSTKNALPRHCQRPGSPRWCAAVIQKKVAPDSDKDSYYTLLACHMKRDHPGHRESLRPESCLKVKTYKASQGTVGESDRWRVCRKDDRKAVTDDGPVKCKGLQGNENCVNRDFVCG</sequence>
<name>F9W690_TRYCI</name>
<evidence type="ECO:0000313" key="1">
    <source>
        <dbReference type="EMBL" id="CCD12695.1"/>
    </source>
</evidence>
<keyword evidence="2" id="KW-1185">Reference proteome</keyword>
<proteinExistence type="predicted"/>
<reference evidence="1" key="1">
    <citation type="journal article" date="2012" name="Proc. Natl. Acad. Sci. U.S.A.">
        <title>Antigenic diversity is generated by distinct evolutionary mechanisms in African trypanosome species.</title>
        <authorList>
            <person name="Jackson A.P."/>
            <person name="Berry A."/>
            <person name="Aslett M."/>
            <person name="Allison H.C."/>
            <person name="Burton P."/>
            <person name="Vavrova-Anderson J."/>
            <person name="Brown R."/>
            <person name="Browne H."/>
            <person name="Corton N."/>
            <person name="Hauser H."/>
            <person name="Gamble J."/>
            <person name="Gilderthorp R."/>
            <person name="Marcello L."/>
            <person name="McQuillan J."/>
            <person name="Otto T.D."/>
            <person name="Quail M.A."/>
            <person name="Sanders M.J."/>
            <person name="van Tonder A."/>
            <person name="Ginger M.L."/>
            <person name="Field M.C."/>
            <person name="Barry J.D."/>
            <person name="Hertz-Fowler C."/>
            <person name="Berriman M."/>
        </authorList>
    </citation>
    <scope>NUCLEOTIDE SEQUENCE [LARGE SCALE GENOMIC DNA]</scope>
    <source>
        <strain evidence="1">IL3000</strain>
    </source>
</reference>
<evidence type="ECO:0000313" key="2">
    <source>
        <dbReference type="Proteomes" id="UP000000702"/>
    </source>
</evidence>
<dbReference type="Proteomes" id="UP000000702">
    <property type="component" value="Unassembled WGS sequence"/>
</dbReference>
<dbReference type="AlphaFoldDB" id="F9W690"/>
<protein>
    <submittedName>
        <fullName evidence="1">Uncharacterized protein</fullName>
    </submittedName>
</protein>
<organism evidence="1 2">
    <name type="scientific">Trypanosoma congolense (strain IL3000)</name>
    <dbReference type="NCBI Taxonomy" id="1068625"/>
    <lineage>
        <taxon>Eukaryota</taxon>
        <taxon>Discoba</taxon>
        <taxon>Euglenozoa</taxon>
        <taxon>Kinetoplastea</taxon>
        <taxon>Metakinetoplastina</taxon>
        <taxon>Trypanosomatida</taxon>
        <taxon>Trypanosomatidae</taxon>
        <taxon>Trypanosoma</taxon>
        <taxon>Nannomonas</taxon>
    </lineage>
</organism>
<gene>
    <name evidence="1" type="ORF">TCIL3000_0_35540</name>
</gene>